<keyword evidence="8 9" id="KW-0472">Membrane</keyword>
<gene>
    <name evidence="10" type="primary">trkG</name>
    <name evidence="10" type="ORF">MBBWO_05850</name>
</gene>
<dbReference type="Pfam" id="PF02386">
    <property type="entry name" value="TrkH"/>
    <property type="match status" value="1"/>
</dbReference>
<dbReference type="Proteomes" id="UP000245577">
    <property type="component" value="Unassembled WGS sequence"/>
</dbReference>
<dbReference type="OrthoDB" id="111943at2157"/>
<name>A0A2U1S6R8_9EURY</name>
<feature type="transmembrane region" description="Helical" evidence="9">
    <location>
        <begin position="81"/>
        <end position="107"/>
    </location>
</feature>
<proteinExistence type="inferred from homology"/>
<feature type="transmembrane region" description="Helical" evidence="9">
    <location>
        <begin position="140"/>
        <end position="165"/>
    </location>
</feature>
<evidence type="ECO:0000256" key="5">
    <source>
        <dbReference type="ARBA" id="ARBA00022692"/>
    </source>
</evidence>
<evidence type="ECO:0000256" key="6">
    <source>
        <dbReference type="ARBA" id="ARBA00022989"/>
    </source>
</evidence>
<feature type="transmembrane region" description="Helical" evidence="9">
    <location>
        <begin position="42"/>
        <end position="60"/>
    </location>
</feature>
<evidence type="ECO:0000256" key="4">
    <source>
        <dbReference type="ARBA" id="ARBA00022475"/>
    </source>
</evidence>
<accession>A0A2U1S6R8</accession>
<feature type="transmembrane region" description="Helical" evidence="9">
    <location>
        <begin position="12"/>
        <end position="36"/>
    </location>
</feature>
<reference evidence="10 11" key="1">
    <citation type="submission" date="2017-03" db="EMBL/GenBank/DDBJ databases">
        <title>Genome sequence of Methanobrevibacter wosei.</title>
        <authorList>
            <person name="Poehlein A."/>
            <person name="Seedorf H."/>
            <person name="Daniel R."/>
        </authorList>
    </citation>
    <scope>NUCLEOTIDE SEQUENCE [LARGE SCALE GENOMIC DNA]</scope>
    <source>
        <strain evidence="10 11">DSM 11979</strain>
    </source>
</reference>
<feature type="transmembrane region" description="Helical" evidence="9">
    <location>
        <begin position="395"/>
        <end position="414"/>
    </location>
</feature>
<keyword evidence="11" id="KW-1185">Reference proteome</keyword>
<evidence type="ECO:0000256" key="2">
    <source>
        <dbReference type="ARBA" id="ARBA00009137"/>
    </source>
</evidence>
<dbReference type="InterPro" id="IPR003445">
    <property type="entry name" value="Cat_transpt"/>
</dbReference>
<dbReference type="EMBL" id="MZGU01000004">
    <property type="protein sequence ID" value="PWB85739.1"/>
    <property type="molecule type" value="Genomic_DNA"/>
</dbReference>
<feature type="transmembrane region" description="Helical" evidence="9">
    <location>
        <begin position="454"/>
        <end position="474"/>
    </location>
</feature>
<dbReference type="PANTHER" id="PTHR32024">
    <property type="entry name" value="TRK SYSTEM POTASSIUM UPTAKE PROTEIN TRKG-RELATED"/>
    <property type="match status" value="1"/>
</dbReference>
<feature type="transmembrane region" description="Helical" evidence="9">
    <location>
        <begin position="322"/>
        <end position="341"/>
    </location>
</feature>
<comment type="subcellular location">
    <subcellularLocation>
        <location evidence="1">Cell membrane</location>
        <topology evidence="1">Multi-pass membrane protein</topology>
    </subcellularLocation>
</comment>
<keyword evidence="5 9" id="KW-0812">Transmembrane</keyword>
<organism evidence="10 11">
    <name type="scientific">Methanobrevibacter woesei</name>
    <dbReference type="NCBI Taxonomy" id="190976"/>
    <lineage>
        <taxon>Archaea</taxon>
        <taxon>Methanobacteriati</taxon>
        <taxon>Methanobacteriota</taxon>
        <taxon>Methanomada group</taxon>
        <taxon>Methanobacteria</taxon>
        <taxon>Methanobacteriales</taxon>
        <taxon>Methanobacteriaceae</taxon>
        <taxon>Methanobrevibacter</taxon>
    </lineage>
</organism>
<feature type="transmembrane region" description="Helical" evidence="9">
    <location>
        <begin position="276"/>
        <end position="302"/>
    </location>
</feature>
<evidence type="ECO:0000313" key="10">
    <source>
        <dbReference type="EMBL" id="PWB85739.1"/>
    </source>
</evidence>
<dbReference type="AlphaFoldDB" id="A0A2U1S6R8"/>
<keyword evidence="4" id="KW-1003">Cell membrane</keyword>
<dbReference type="GO" id="GO:0005886">
    <property type="term" value="C:plasma membrane"/>
    <property type="evidence" value="ECO:0007669"/>
    <property type="project" value="UniProtKB-SubCell"/>
</dbReference>
<keyword evidence="3" id="KW-0813">Transport</keyword>
<evidence type="ECO:0000256" key="8">
    <source>
        <dbReference type="ARBA" id="ARBA00023136"/>
    </source>
</evidence>
<dbReference type="PANTHER" id="PTHR32024:SF2">
    <property type="entry name" value="TRK SYSTEM POTASSIUM UPTAKE PROTEIN TRKG-RELATED"/>
    <property type="match status" value="1"/>
</dbReference>
<dbReference type="GO" id="GO:0030001">
    <property type="term" value="P:metal ion transport"/>
    <property type="evidence" value="ECO:0007669"/>
    <property type="project" value="UniProtKB-ARBA"/>
</dbReference>
<keyword evidence="6 9" id="KW-1133">Transmembrane helix</keyword>
<comment type="caution">
    <text evidence="10">The sequence shown here is derived from an EMBL/GenBank/DDBJ whole genome shotgun (WGS) entry which is preliminary data.</text>
</comment>
<sequence length="476" mass="52417">MRYIHKNDIYTVLHYSGQIMEAVGFMCLVPVIVDLIYGEANAHWYILVGLFSIVIGYLINQNIASETKNIRLKHGMAISSFAWLWAALMGGITFELVTNIGILNGIFESMSALTGTGVTMYNDVEILPQSVLFFRAFQQWIGGLGVVLMIIGVITRPGAATMKLYKSEAHEDRLKPSVKNTLRKTLKIYFIYTIIGIILYVIAGMPLFDSICNTFSTISTAGMSIKNDQMGFYNSDLIYIISMVLMILGATSFLTHYKMVKTKGRAIFKDVQFKTMIAIIAVSFIIIYATSNIIPMHSLFAIVSAVTSTGASIDTSQVMGTWPIFPCLILAIAMIIGGSSGSTSGGVKLIRAILFIKGIIRRVKESLSPEGRIIPIKISGVTISDKEVYESGNYIALYLIFIIITWSIFCLLGYDPFKSLFGVISLQGNVGLDLGIITNSLDPILKVAAIGNMWVGRLEIFPILVTLAGIYKFIKK</sequence>
<evidence type="ECO:0000256" key="7">
    <source>
        <dbReference type="ARBA" id="ARBA00023065"/>
    </source>
</evidence>
<evidence type="ECO:0000256" key="9">
    <source>
        <dbReference type="SAM" id="Phobius"/>
    </source>
</evidence>
<comment type="similarity">
    <text evidence="2">Belongs to the TrkH potassium transport family.</text>
</comment>
<feature type="transmembrane region" description="Helical" evidence="9">
    <location>
        <begin position="186"/>
        <end position="208"/>
    </location>
</feature>
<evidence type="ECO:0000256" key="1">
    <source>
        <dbReference type="ARBA" id="ARBA00004651"/>
    </source>
</evidence>
<evidence type="ECO:0000256" key="3">
    <source>
        <dbReference type="ARBA" id="ARBA00022448"/>
    </source>
</evidence>
<keyword evidence="7" id="KW-0406">Ion transport</keyword>
<feature type="transmembrane region" description="Helical" evidence="9">
    <location>
        <begin position="237"/>
        <end position="255"/>
    </location>
</feature>
<dbReference type="GO" id="GO:0008324">
    <property type="term" value="F:monoatomic cation transmembrane transporter activity"/>
    <property type="evidence" value="ECO:0007669"/>
    <property type="project" value="InterPro"/>
</dbReference>
<evidence type="ECO:0000313" key="11">
    <source>
        <dbReference type="Proteomes" id="UP000245577"/>
    </source>
</evidence>
<protein>
    <submittedName>
        <fullName evidence="10">Trk system potassium uptake protein TrkG</fullName>
    </submittedName>
</protein>